<sequence length="439" mass="45445">MSTAEPWDVIVAGAGLAGLVAARELAAQGLSVAVFEARERVGGRTWSCAFPGTETTVDLGAEWVAPGHHAALVAEYERYGIELLPDGEAGLPRTWLLDGETLSGDLPLDDAERAAFEAFIGDLVAEAEVLTGQPAFTSSPGIEVPFADRLAELPPRVAAVLSSLATSVMGALPSDVSVVGMLDDMAEIGAKPEPGEDGENGFARSSQRRVEGGVGQLADRIAATFEARLFLGAPIAAVAQDADGVEVTLAEGTAHRARGLVSAVPVNTLADIAFRPELPADIALLAAEKHSGQAVKAIARVAGMPGDAALSMWPPALTGAIGIGTAVAGWDDALVICFGLPETLDPTDPDALTAQLRRVFPEARVVEVACHDWNADPYARGAWFAPKPGQWALLAAFLQPHGRVVFAGSDISPTSLGYMDGAVVSGRAAAERIREVLGA</sequence>
<dbReference type="PANTHER" id="PTHR43563:SF14">
    <property type="entry name" value="AMINE OXIDASE"/>
    <property type="match status" value="1"/>
</dbReference>
<dbReference type="PRINTS" id="PR00757">
    <property type="entry name" value="AMINEOXDASEF"/>
</dbReference>
<dbReference type="InterPro" id="IPR002937">
    <property type="entry name" value="Amino_oxidase"/>
</dbReference>
<proteinExistence type="inferred from homology"/>
<keyword evidence="6" id="KW-1185">Reference proteome</keyword>
<comment type="cofactor">
    <cofactor evidence="1">
        <name>FAD</name>
        <dbReference type="ChEBI" id="CHEBI:57692"/>
    </cofactor>
</comment>
<dbReference type="InterPro" id="IPR036188">
    <property type="entry name" value="FAD/NAD-bd_sf"/>
</dbReference>
<dbReference type="Pfam" id="PF01593">
    <property type="entry name" value="Amino_oxidase"/>
    <property type="match status" value="1"/>
</dbReference>
<organism evidence="5 6">
    <name type="scientific">Yinghuangia aomiensis</name>
    <dbReference type="NCBI Taxonomy" id="676205"/>
    <lineage>
        <taxon>Bacteria</taxon>
        <taxon>Bacillati</taxon>
        <taxon>Actinomycetota</taxon>
        <taxon>Actinomycetes</taxon>
        <taxon>Kitasatosporales</taxon>
        <taxon>Streptomycetaceae</taxon>
        <taxon>Yinghuangia</taxon>
    </lineage>
</organism>
<name>A0ABP9HPX1_9ACTN</name>
<dbReference type="InterPro" id="IPR001613">
    <property type="entry name" value="Flavin_amine_oxidase"/>
</dbReference>
<comment type="caution">
    <text evidence="5">The sequence shown here is derived from an EMBL/GenBank/DDBJ whole genome shotgun (WGS) entry which is preliminary data.</text>
</comment>
<dbReference type="InterPro" id="IPR050703">
    <property type="entry name" value="Flavin_MAO"/>
</dbReference>
<dbReference type="SUPFAM" id="SSF51905">
    <property type="entry name" value="FAD/NAD(P)-binding domain"/>
    <property type="match status" value="1"/>
</dbReference>
<evidence type="ECO:0000256" key="3">
    <source>
        <dbReference type="ARBA" id="ARBA00023002"/>
    </source>
</evidence>
<dbReference type="PANTHER" id="PTHR43563">
    <property type="entry name" value="AMINE OXIDASE"/>
    <property type="match status" value="1"/>
</dbReference>
<dbReference type="Gene3D" id="3.50.50.60">
    <property type="entry name" value="FAD/NAD(P)-binding domain"/>
    <property type="match status" value="1"/>
</dbReference>
<feature type="domain" description="Amine oxidase" evidence="4">
    <location>
        <begin position="16"/>
        <end position="433"/>
    </location>
</feature>
<gene>
    <name evidence="5" type="ORF">GCM10023205_48680</name>
</gene>
<evidence type="ECO:0000313" key="5">
    <source>
        <dbReference type="EMBL" id="GAA4975934.1"/>
    </source>
</evidence>
<evidence type="ECO:0000313" key="6">
    <source>
        <dbReference type="Proteomes" id="UP001500466"/>
    </source>
</evidence>
<dbReference type="Gene3D" id="3.90.660.10">
    <property type="match status" value="1"/>
</dbReference>
<keyword evidence="3" id="KW-0560">Oxidoreductase</keyword>
<comment type="similarity">
    <text evidence="2">Belongs to the flavin monoamine oxidase family.</text>
</comment>
<evidence type="ECO:0000256" key="2">
    <source>
        <dbReference type="ARBA" id="ARBA00005995"/>
    </source>
</evidence>
<evidence type="ECO:0000259" key="4">
    <source>
        <dbReference type="Pfam" id="PF01593"/>
    </source>
</evidence>
<dbReference type="Gene3D" id="1.10.405.10">
    <property type="entry name" value="Guanine Nucleotide Dissociation Inhibitor, domain 1"/>
    <property type="match status" value="1"/>
</dbReference>
<accession>A0ABP9HPX1</accession>
<protein>
    <submittedName>
        <fullName evidence="5">Flavin monoamine oxidase family protein</fullName>
    </submittedName>
</protein>
<reference evidence="6" key="1">
    <citation type="journal article" date="2019" name="Int. J. Syst. Evol. Microbiol.">
        <title>The Global Catalogue of Microorganisms (GCM) 10K type strain sequencing project: providing services to taxonomists for standard genome sequencing and annotation.</title>
        <authorList>
            <consortium name="The Broad Institute Genomics Platform"/>
            <consortium name="The Broad Institute Genome Sequencing Center for Infectious Disease"/>
            <person name="Wu L."/>
            <person name="Ma J."/>
        </authorList>
    </citation>
    <scope>NUCLEOTIDE SEQUENCE [LARGE SCALE GENOMIC DNA]</scope>
    <source>
        <strain evidence="6">JCM 17986</strain>
    </source>
</reference>
<dbReference type="RefSeq" id="WP_345677766.1">
    <property type="nucleotide sequence ID" value="NZ_BAABHS010000017.1"/>
</dbReference>
<dbReference type="Proteomes" id="UP001500466">
    <property type="component" value="Unassembled WGS sequence"/>
</dbReference>
<evidence type="ECO:0000256" key="1">
    <source>
        <dbReference type="ARBA" id="ARBA00001974"/>
    </source>
</evidence>
<dbReference type="EMBL" id="BAABHS010000017">
    <property type="protein sequence ID" value="GAA4975934.1"/>
    <property type="molecule type" value="Genomic_DNA"/>
</dbReference>